<dbReference type="Proteomes" id="UP000187209">
    <property type="component" value="Unassembled WGS sequence"/>
</dbReference>
<proteinExistence type="predicted"/>
<evidence type="ECO:0000313" key="2">
    <source>
        <dbReference type="Proteomes" id="UP000187209"/>
    </source>
</evidence>
<dbReference type="EMBL" id="MPUH01000442">
    <property type="protein sequence ID" value="OMJ80030.1"/>
    <property type="molecule type" value="Genomic_DNA"/>
</dbReference>
<dbReference type="AlphaFoldDB" id="A0A1R2BTE5"/>
<reference evidence="1 2" key="1">
    <citation type="submission" date="2016-11" db="EMBL/GenBank/DDBJ databases">
        <title>The macronuclear genome of Stentor coeruleus: a giant cell with tiny introns.</title>
        <authorList>
            <person name="Slabodnick M."/>
            <person name="Ruby J.G."/>
            <person name="Reiff S.B."/>
            <person name="Swart E.C."/>
            <person name="Gosai S."/>
            <person name="Prabakaran S."/>
            <person name="Witkowska E."/>
            <person name="Larue G.E."/>
            <person name="Fisher S."/>
            <person name="Freeman R.M."/>
            <person name="Gunawardena J."/>
            <person name="Chu W."/>
            <person name="Stover N.A."/>
            <person name="Gregory B.D."/>
            <person name="Nowacki M."/>
            <person name="Derisi J."/>
            <person name="Roy S.W."/>
            <person name="Marshall W.F."/>
            <person name="Sood P."/>
        </authorList>
    </citation>
    <scope>NUCLEOTIDE SEQUENCE [LARGE SCALE GENOMIC DNA]</scope>
    <source>
        <strain evidence="1">WM001</strain>
    </source>
</reference>
<organism evidence="1 2">
    <name type="scientific">Stentor coeruleus</name>
    <dbReference type="NCBI Taxonomy" id="5963"/>
    <lineage>
        <taxon>Eukaryota</taxon>
        <taxon>Sar</taxon>
        <taxon>Alveolata</taxon>
        <taxon>Ciliophora</taxon>
        <taxon>Postciliodesmatophora</taxon>
        <taxon>Heterotrichea</taxon>
        <taxon>Heterotrichida</taxon>
        <taxon>Stentoridae</taxon>
        <taxon>Stentor</taxon>
    </lineage>
</organism>
<protein>
    <submittedName>
        <fullName evidence="1">Uncharacterized protein</fullName>
    </submittedName>
</protein>
<keyword evidence="2" id="KW-1185">Reference proteome</keyword>
<gene>
    <name evidence="1" type="ORF">SteCoe_19801</name>
</gene>
<evidence type="ECO:0000313" key="1">
    <source>
        <dbReference type="EMBL" id="OMJ80030.1"/>
    </source>
</evidence>
<comment type="caution">
    <text evidence="1">The sequence shown here is derived from an EMBL/GenBank/DDBJ whole genome shotgun (WGS) entry which is preliminary data.</text>
</comment>
<name>A0A1R2BTE5_9CILI</name>
<sequence length="142" mass="16785">MKCTFQVKLRIITYMDIINFMDNPELKSLKCINESRKSISSQKQNLKNIRTSSTKYSLTGEQSNELFDQEIIRNEIKERERNQIIRDMEINKIYEESQDDPEIVVKVTVETGETVETNRTEDKIAEHEKGWKLCCKKVCEIF</sequence>
<accession>A0A1R2BTE5</accession>